<evidence type="ECO:0000313" key="5">
    <source>
        <dbReference type="Proteomes" id="UP000676967"/>
    </source>
</evidence>
<evidence type="ECO:0000256" key="2">
    <source>
        <dbReference type="ARBA" id="ARBA00022729"/>
    </source>
</evidence>
<evidence type="ECO:0000259" key="3">
    <source>
        <dbReference type="PROSITE" id="PS51677"/>
    </source>
</evidence>
<name>A0ABM7LNU4_9ACTN</name>
<dbReference type="SUPFAM" id="SSF88713">
    <property type="entry name" value="Glycoside hydrolase/deacetylase"/>
    <property type="match status" value="1"/>
</dbReference>
<sequence length="288" mass="32599">MILAFGVTIATAAHRYPFVRVMGTDEREGAGRMEAPTAIKRRLNELGLRTRLRARPRTQGRVLAPAGLFRRLPSAPGLFFPFYHDVLAEYAGDLRRHLRRMSRIGTMVSWEEALAVLADERPLTEPTFCLNFDDGHLSWRDVVVPMLLELKLPATFFVTTGLIGRPGNLSWDDVRDIQRAGFAIGSHTVTHHRLADQDDDEVWHEIADSKAELEDELGIEIRDFAAPYGYPRVDFTEREVRAAERAGYRSFSSTLRPAMHPGDSPMGIHRQGLHPAWPLMAVRTRVHD</sequence>
<dbReference type="InterPro" id="IPR051398">
    <property type="entry name" value="Polysacch_Deacetylase"/>
</dbReference>
<comment type="subcellular location">
    <subcellularLocation>
        <location evidence="1">Secreted</location>
    </subcellularLocation>
</comment>
<organism evidence="4 5">
    <name type="scientific">Actinoplanes ianthinogenes</name>
    <dbReference type="NCBI Taxonomy" id="122358"/>
    <lineage>
        <taxon>Bacteria</taxon>
        <taxon>Bacillati</taxon>
        <taxon>Actinomycetota</taxon>
        <taxon>Actinomycetes</taxon>
        <taxon>Micromonosporales</taxon>
        <taxon>Micromonosporaceae</taxon>
        <taxon>Actinoplanes</taxon>
    </lineage>
</organism>
<evidence type="ECO:0000313" key="4">
    <source>
        <dbReference type="EMBL" id="BCJ40905.1"/>
    </source>
</evidence>
<dbReference type="PROSITE" id="PS51677">
    <property type="entry name" value="NODB"/>
    <property type="match status" value="1"/>
</dbReference>
<proteinExistence type="predicted"/>
<accession>A0ABM7LNU4</accession>
<dbReference type="PANTHER" id="PTHR34216">
    <property type="match status" value="1"/>
</dbReference>
<keyword evidence="5" id="KW-1185">Reference proteome</keyword>
<feature type="domain" description="NodB homology" evidence="3">
    <location>
        <begin position="126"/>
        <end position="288"/>
    </location>
</feature>
<evidence type="ECO:0000256" key="1">
    <source>
        <dbReference type="ARBA" id="ARBA00004613"/>
    </source>
</evidence>
<protein>
    <recommendedName>
        <fullName evidence="3">NodB homology domain-containing protein</fullName>
    </recommendedName>
</protein>
<dbReference type="Proteomes" id="UP000676967">
    <property type="component" value="Chromosome"/>
</dbReference>
<dbReference type="Gene3D" id="3.20.20.370">
    <property type="entry name" value="Glycoside hydrolase/deacetylase"/>
    <property type="match status" value="1"/>
</dbReference>
<dbReference type="Pfam" id="PF01522">
    <property type="entry name" value="Polysacc_deac_1"/>
    <property type="match status" value="1"/>
</dbReference>
<reference evidence="4 5" key="1">
    <citation type="submission" date="2020-08" db="EMBL/GenBank/DDBJ databases">
        <title>Whole genome shotgun sequence of Actinoplanes ianthinogenes NBRC 13996.</title>
        <authorList>
            <person name="Komaki H."/>
            <person name="Tamura T."/>
        </authorList>
    </citation>
    <scope>NUCLEOTIDE SEQUENCE [LARGE SCALE GENOMIC DNA]</scope>
    <source>
        <strain evidence="4 5">NBRC 13996</strain>
    </source>
</reference>
<dbReference type="EMBL" id="AP023356">
    <property type="protein sequence ID" value="BCJ40905.1"/>
    <property type="molecule type" value="Genomic_DNA"/>
</dbReference>
<keyword evidence="2" id="KW-0732">Signal</keyword>
<gene>
    <name evidence="4" type="ORF">Aiant_15620</name>
</gene>
<dbReference type="InterPro" id="IPR011330">
    <property type="entry name" value="Glyco_hydro/deAcase_b/a-brl"/>
</dbReference>
<dbReference type="InterPro" id="IPR002509">
    <property type="entry name" value="NODB_dom"/>
</dbReference>
<dbReference type="PANTHER" id="PTHR34216:SF3">
    <property type="entry name" value="POLY-BETA-1,6-N-ACETYL-D-GLUCOSAMINE N-DEACETYLASE"/>
    <property type="match status" value="1"/>
</dbReference>
<dbReference type="CDD" id="cd10918">
    <property type="entry name" value="CE4_NodB_like_5s_6s"/>
    <property type="match status" value="1"/>
</dbReference>